<dbReference type="RefSeq" id="WP_275682048.1">
    <property type="nucleotide sequence ID" value="NZ_JAJLJH010000002.1"/>
</dbReference>
<keyword evidence="2" id="KW-0813">Transport</keyword>
<dbReference type="PANTHER" id="PTHR31645:SF0">
    <property type="entry name" value="OLIGOPEPTIDE TRANSPORTER YGL114W-RELATED"/>
    <property type="match status" value="1"/>
</dbReference>
<comment type="subcellular location">
    <subcellularLocation>
        <location evidence="1">Membrane</location>
        <topology evidence="1">Multi-pass membrane protein</topology>
    </subcellularLocation>
</comment>
<evidence type="ECO:0000313" key="7">
    <source>
        <dbReference type="EMBL" id="MCK9686016.1"/>
    </source>
</evidence>
<feature type="transmembrane region" description="Helical" evidence="6">
    <location>
        <begin position="380"/>
        <end position="399"/>
    </location>
</feature>
<feature type="transmembrane region" description="Helical" evidence="6">
    <location>
        <begin position="494"/>
        <end position="517"/>
    </location>
</feature>
<evidence type="ECO:0000313" key="8">
    <source>
        <dbReference type="Proteomes" id="UP001139353"/>
    </source>
</evidence>
<dbReference type="EMBL" id="JAJLJH010000002">
    <property type="protein sequence ID" value="MCK9686016.1"/>
    <property type="molecule type" value="Genomic_DNA"/>
</dbReference>
<feature type="transmembrane region" description="Helical" evidence="6">
    <location>
        <begin position="102"/>
        <end position="123"/>
    </location>
</feature>
<feature type="transmembrane region" description="Helical" evidence="6">
    <location>
        <begin position="63"/>
        <end position="82"/>
    </location>
</feature>
<dbReference type="InterPro" id="IPR004813">
    <property type="entry name" value="OPT"/>
</dbReference>
<feature type="transmembrane region" description="Helical" evidence="6">
    <location>
        <begin position="270"/>
        <end position="303"/>
    </location>
</feature>
<evidence type="ECO:0000256" key="4">
    <source>
        <dbReference type="ARBA" id="ARBA00022989"/>
    </source>
</evidence>
<keyword evidence="8" id="KW-1185">Reference proteome</keyword>
<keyword evidence="4 6" id="KW-1133">Transmembrane helix</keyword>
<evidence type="ECO:0000256" key="5">
    <source>
        <dbReference type="ARBA" id="ARBA00023136"/>
    </source>
</evidence>
<reference evidence="7" key="1">
    <citation type="submission" date="2021-11" db="EMBL/GenBank/DDBJ databases">
        <title>BS-T2-15 a new species belonging to the Comamonadaceae family isolated from the soil of a French oak forest.</title>
        <authorList>
            <person name="Mieszkin S."/>
            <person name="Alain K."/>
        </authorList>
    </citation>
    <scope>NUCLEOTIDE SEQUENCE</scope>
    <source>
        <strain evidence="7">BS-T2-15</strain>
    </source>
</reference>
<evidence type="ECO:0000256" key="6">
    <source>
        <dbReference type="SAM" id="Phobius"/>
    </source>
</evidence>
<organism evidence="7 8">
    <name type="scientific">Scleromatobacter humisilvae</name>
    <dbReference type="NCBI Taxonomy" id="2897159"/>
    <lineage>
        <taxon>Bacteria</taxon>
        <taxon>Pseudomonadati</taxon>
        <taxon>Pseudomonadota</taxon>
        <taxon>Betaproteobacteria</taxon>
        <taxon>Burkholderiales</taxon>
        <taxon>Sphaerotilaceae</taxon>
        <taxon>Scleromatobacter</taxon>
    </lineage>
</organism>
<protein>
    <submittedName>
        <fullName evidence="7">OPT/YSL family transporter</fullName>
    </submittedName>
</protein>
<dbReference type="GO" id="GO:0035673">
    <property type="term" value="F:oligopeptide transmembrane transporter activity"/>
    <property type="evidence" value="ECO:0007669"/>
    <property type="project" value="InterPro"/>
</dbReference>
<keyword evidence="5 6" id="KW-0472">Membrane</keyword>
<dbReference type="PANTHER" id="PTHR31645">
    <property type="entry name" value="OLIGOPEPTIDE TRANSPORTER YGL114W-RELATED"/>
    <property type="match status" value="1"/>
</dbReference>
<keyword evidence="3 6" id="KW-0812">Transmembrane</keyword>
<proteinExistence type="predicted"/>
<sequence>MALLQLNEEQIKTWTRAQKDEWWLANVFRGNMPQLTVRSAVTGFLLGGILAATAMYVLAKTGIGIGVGLTSVLLSFAMFRALSNARIASDFSVLENNCTQSIATSAGYVITPLGAGLTAYMAMTGNVLSWWQMMVWLVVVSITGVLMAFPMKRRFINEDQLPFPEGRACGVVLDSLYSGGADVGLFKAKLLYVTAGITAIWELLVLDGFQRLIQFKILRMNVWAGLKEPWVLHDHLDDYYYMWLAKLHVAAPKILGTDIRQLGLRFTLDFSMLGVGGLMGLAVASSVLIGGILNLAVLAPIMIERGDIVARTLANGHVVNISRAEIVNQWSIWWGVSMMVVGAMVGLFAKPDIFTKAFKSMSKRADAPAQRSDVLKHIEVPLWVSWVGVPVFGLAGAWVTHAFFGVPWLLSLVSLPLIYVLTIICANSMGLTSWMPSGPLAKVTQFTVGMIDRANPASNLLPASMTGTIVSNAASLLSDIKPGYMLGGKPRHQVWGHVIGIFSGAIFSVPLFFLLFLRPDANGAVDATKIISDTFPMPAAVQWRGVAEIISHGFKGAPVTAIWAAGIAAVAAVVLEALRVVTKGRFPLSAVSIGLGVVLPFDSCVSMWIGAMGFWILGRIYRTPGTKAHDIWVEGAEPICAGLISAAALMGICDAILNVVMG</sequence>
<feature type="transmembrane region" description="Helical" evidence="6">
    <location>
        <begin position="35"/>
        <end position="57"/>
    </location>
</feature>
<gene>
    <name evidence="7" type="ORF">LPC04_09885</name>
</gene>
<feature type="transmembrane region" description="Helical" evidence="6">
    <location>
        <begin position="405"/>
        <end position="426"/>
    </location>
</feature>
<evidence type="ECO:0000256" key="2">
    <source>
        <dbReference type="ARBA" id="ARBA00022448"/>
    </source>
</evidence>
<feature type="transmembrane region" description="Helical" evidence="6">
    <location>
        <begin position="561"/>
        <end position="581"/>
    </location>
</feature>
<evidence type="ECO:0000256" key="3">
    <source>
        <dbReference type="ARBA" id="ARBA00022692"/>
    </source>
</evidence>
<evidence type="ECO:0000256" key="1">
    <source>
        <dbReference type="ARBA" id="ARBA00004141"/>
    </source>
</evidence>
<feature type="transmembrane region" description="Helical" evidence="6">
    <location>
        <begin position="332"/>
        <end position="349"/>
    </location>
</feature>
<feature type="transmembrane region" description="Helical" evidence="6">
    <location>
        <begin position="129"/>
        <end position="149"/>
    </location>
</feature>
<dbReference type="Pfam" id="PF03169">
    <property type="entry name" value="OPT"/>
    <property type="match status" value="1"/>
</dbReference>
<feature type="transmembrane region" description="Helical" evidence="6">
    <location>
        <begin position="636"/>
        <end position="660"/>
    </location>
</feature>
<feature type="transmembrane region" description="Helical" evidence="6">
    <location>
        <begin position="593"/>
        <end position="616"/>
    </location>
</feature>
<comment type="caution">
    <text evidence="7">The sequence shown here is derived from an EMBL/GenBank/DDBJ whole genome shotgun (WGS) entry which is preliminary data.</text>
</comment>
<name>A0A9X1YQG1_9BURK</name>
<accession>A0A9X1YQG1</accession>
<dbReference type="AlphaFoldDB" id="A0A9X1YQG1"/>
<dbReference type="InterPro" id="IPR045035">
    <property type="entry name" value="YSL-like"/>
</dbReference>
<dbReference type="Proteomes" id="UP001139353">
    <property type="component" value="Unassembled WGS sequence"/>
</dbReference>
<dbReference type="GO" id="GO:0016020">
    <property type="term" value="C:membrane"/>
    <property type="evidence" value="ECO:0007669"/>
    <property type="project" value="UniProtKB-SubCell"/>
</dbReference>